<dbReference type="PANTHER" id="PTHR47947">
    <property type="entry name" value="CYTOCHROME P450 82C3-RELATED"/>
    <property type="match status" value="1"/>
</dbReference>
<dbReference type="GO" id="GO:0005506">
    <property type="term" value="F:iron ion binding"/>
    <property type="evidence" value="ECO:0007669"/>
    <property type="project" value="InterPro"/>
</dbReference>
<dbReference type="PANTHER" id="PTHR47947:SF62">
    <property type="entry name" value="CYTOCHROME P450, FAMILY 81, SUBFAMILY D, POLYPEPTIDE 5"/>
    <property type="match status" value="1"/>
</dbReference>
<evidence type="ECO:0000256" key="9">
    <source>
        <dbReference type="ARBA" id="ARBA00023033"/>
    </source>
</evidence>
<dbReference type="PRINTS" id="PR00385">
    <property type="entry name" value="P450"/>
</dbReference>
<evidence type="ECO:0000256" key="6">
    <source>
        <dbReference type="ARBA" id="ARBA00022989"/>
    </source>
</evidence>
<sequence>MESTWLYTSFSLFLVLLAYKFWSTPRCKLPPSPLPALPVIGHLHLLKQPLHRTLHSLSEKLGPIFSLRFGTRLVVVVSSSTAAEECFTKNDIVFANRPRFVMGKYIAYNYTSLVTAPYGEHWRNLRRLSSVEIFSSSRLSMFLSIRQDEIKLLLQKLYKNTHSDFAKVELKSMFTELSFNIIMRMVTGKRYFGEDEDNKESEHFRELIGEVFELGGVSNPGDFLPLFRWIDYGGYEKNSARLGEKMDAFFQGLIDEHRHYKSENSMINHLLYWQESQPEYYSDTIIKGIIMVMLTAGTETSAVTIEWALSVLLNNPAKLEKAKVEIDRLVGNDRLIEESDLPKLHYLQNVISETFRLFPAAPLLVPHESSDNCKIGDYDIPRGTILFINAWAIHRDPMVWDDPTSFKPERFEVGEVTPPKLMPFGMGRRSCPGSSLAERVGSQCPKLCHSRRCAKHAMYFTTIFSPLPELLSGILGSMASSMVNIIVVVCANNLEIFCYLILMLLVT</sequence>
<evidence type="ECO:0000256" key="2">
    <source>
        <dbReference type="ARBA" id="ARBA00010617"/>
    </source>
</evidence>
<keyword evidence="3 15" id="KW-0349">Heme</keyword>
<dbReference type="PRINTS" id="PR00463">
    <property type="entry name" value="EP450I"/>
</dbReference>
<evidence type="ECO:0000256" key="5">
    <source>
        <dbReference type="ARBA" id="ARBA00022723"/>
    </source>
</evidence>
<feature type="transmembrane region" description="Helical" evidence="17">
    <location>
        <begin position="485"/>
        <end position="506"/>
    </location>
</feature>
<accession>A0AAD1YMJ9</accession>
<protein>
    <recommendedName>
        <fullName evidence="14">(+)-piperitol/(+)-sesamin synthase</fullName>
        <ecNumber evidence="14">1.14.19.74</ecNumber>
    </recommendedName>
</protein>
<evidence type="ECO:0000256" key="17">
    <source>
        <dbReference type="SAM" id="Phobius"/>
    </source>
</evidence>
<evidence type="ECO:0000256" key="4">
    <source>
        <dbReference type="ARBA" id="ARBA00022692"/>
    </source>
</evidence>
<gene>
    <name evidence="19" type="ORF">FPE_LOCUS314</name>
</gene>
<feature type="chain" id="PRO_5042070364" description="(+)-piperitol/(+)-sesamin synthase" evidence="18">
    <location>
        <begin position="19"/>
        <end position="507"/>
    </location>
</feature>
<dbReference type="GO" id="GO:0020037">
    <property type="term" value="F:heme binding"/>
    <property type="evidence" value="ECO:0007669"/>
    <property type="project" value="InterPro"/>
</dbReference>
<keyword evidence="9 16" id="KW-0503">Monooxygenase</keyword>
<evidence type="ECO:0000256" key="15">
    <source>
        <dbReference type="PIRSR" id="PIRSR602401-1"/>
    </source>
</evidence>
<dbReference type="GO" id="GO:0016020">
    <property type="term" value="C:membrane"/>
    <property type="evidence" value="ECO:0007669"/>
    <property type="project" value="UniProtKB-SubCell"/>
</dbReference>
<evidence type="ECO:0000256" key="8">
    <source>
        <dbReference type="ARBA" id="ARBA00023004"/>
    </source>
</evidence>
<evidence type="ECO:0000256" key="7">
    <source>
        <dbReference type="ARBA" id="ARBA00023002"/>
    </source>
</evidence>
<name>A0AAD1YMJ9_9LAMI</name>
<keyword evidence="4 17" id="KW-0812">Transmembrane</keyword>
<dbReference type="EC" id="1.14.19.74" evidence="14"/>
<dbReference type="InterPro" id="IPR036396">
    <property type="entry name" value="Cyt_P450_sf"/>
</dbReference>
<dbReference type="EMBL" id="OU503036">
    <property type="protein sequence ID" value="CAI9752883.1"/>
    <property type="molecule type" value="Genomic_DNA"/>
</dbReference>
<dbReference type="Pfam" id="PF00067">
    <property type="entry name" value="p450"/>
    <property type="match status" value="1"/>
</dbReference>
<dbReference type="PROSITE" id="PS00086">
    <property type="entry name" value="CYTOCHROME_P450"/>
    <property type="match status" value="1"/>
</dbReference>
<evidence type="ECO:0000313" key="19">
    <source>
        <dbReference type="EMBL" id="CAI9752883.1"/>
    </source>
</evidence>
<dbReference type="CDD" id="cd20653">
    <property type="entry name" value="CYP81"/>
    <property type="match status" value="1"/>
</dbReference>
<keyword evidence="7 16" id="KW-0560">Oxidoreductase</keyword>
<keyword evidence="6 17" id="KW-1133">Transmembrane helix</keyword>
<evidence type="ECO:0000256" key="18">
    <source>
        <dbReference type="SAM" id="SignalP"/>
    </source>
</evidence>
<evidence type="ECO:0000256" key="16">
    <source>
        <dbReference type="RuleBase" id="RU000461"/>
    </source>
</evidence>
<comment type="cofactor">
    <cofactor evidence="15">
        <name>heme</name>
        <dbReference type="ChEBI" id="CHEBI:30413"/>
    </cofactor>
</comment>
<evidence type="ECO:0000256" key="11">
    <source>
        <dbReference type="ARBA" id="ARBA00052022"/>
    </source>
</evidence>
<dbReference type="AlphaFoldDB" id="A0AAD1YMJ9"/>
<dbReference type="InterPro" id="IPR001128">
    <property type="entry name" value="Cyt_P450"/>
</dbReference>
<feature type="signal peptide" evidence="18">
    <location>
        <begin position="1"/>
        <end position="18"/>
    </location>
</feature>
<comment type="subcellular location">
    <subcellularLocation>
        <location evidence="1">Membrane</location>
        <topology evidence="1">Single-pass membrane protein</topology>
    </subcellularLocation>
</comment>
<reference evidence="19" key="1">
    <citation type="submission" date="2023-05" db="EMBL/GenBank/DDBJ databases">
        <authorList>
            <person name="Huff M."/>
        </authorList>
    </citation>
    <scope>NUCLEOTIDE SEQUENCE</scope>
</reference>
<dbReference type="SUPFAM" id="SSF48264">
    <property type="entry name" value="Cytochrome P450"/>
    <property type="match status" value="1"/>
</dbReference>
<dbReference type="FunFam" id="1.10.630.10:FF:000023">
    <property type="entry name" value="Cytochrome P450 family protein"/>
    <property type="match status" value="1"/>
</dbReference>
<feature type="binding site" description="axial binding residue" evidence="15">
    <location>
        <position position="431"/>
    </location>
    <ligand>
        <name>heme</name>
        <dbReference type="ChEBI" id="CHEBI:30413"/>
    </ligand>
    <ligandPart>
        <name>Fe</name>
        <dbReference type="ChEBI" id="CHEBI:18248"/>
    </ligandPart>
</feature>
<keyword evidence="8 15" id="KW-0408">Iron</keyword>
<comment type="catalytic activity">
    <reaction evidence="11">
        <text>(+)-pinoresinol + reduced [NADPH--hemoprotein reductase] + O2 = (+)-piperitol + oxidized [NADPH--hemoprotein reductase] + 2 H2O + H(+)</text>
        <dbReference type="Rhea" id="RHEA:56776"/>
        <dbReference type="Rhea" id="RHEA-COMP:11964"/>
        <dbReference type="Rhea" id="RHEA-COMP:11965"/>
        <dbReference type="ChEBI" id="CHEBI:40"/>
        <dbReference type="ChEBI" id="CHEBI:15377"/>
        <dbReference type="ChEBI" id="CHEBI:15378"/>
        <dbReference type="ChEBI" id="CHEBI:15379"/>
        <dbReference type="ChEBI" id="CHEBI:57618"/>
        <dbReference type="ChEBI" id="CHEBI:58210"/>
        <dbReference type="ChEBI" id="CHEBI:141003"/>
        <dbReference type="EC" id="1.14.19.74"/>
    </reaction>
    <physiologicalReaction direction="left-to-right" evidence="11">
        <dbReference type="Rhea" id="RHEA:56777"/>
    </physiologicalReaction>
</comment>
<evidence type="ECO:0000313" key="20">
    <source>
        <dbReference type="Proteomes" id="UP000834106"/>
    </source>
</evidence>
<comment type="function">
    <text evidence="13">Involved in the biosynthesis of (+)-sesamin, a furofuran class lignan. Functions in a dual catalytic mode. Catalyzes the synthesis of (+)-sesamin from (+)- pinoresinol by formation of two successive methylenedioxy bridges on (+)-pinoresinol and (+)-piperitol, respectively.</text>
</comment>
<dbReference type="InterPro" id="IPR002401">
    <property type="entry name" value="Cyt_P450_E_grp-I"/>
</dbReference>
<evidence type="ECO:0000256" key="12">
    <source>
        <dbReference type="ARBA" id="ARBA00052057"/>
    </source>
</evidence>
<keyword evidence="18" id="KW-0732">Signal</keyword>
<organism evidence="19 20">
    <name type="scientific">Fraxinus pennsylvanica</name>
    <dbReference type="NCBI Taxonomy" id="56036"/>
    <lineage>
        <taxon>Eukaryota</taxon>
        <taxon>Viridiplantae</taxon>
        <taxon>Streptophyta</taxon>
        <taxon>Embryophyta</taxon>
        <taxon>Tracheophyta</taxon>
        <taxon>Spermatophyta</taxon>
        <taxon>Magnoliopsida</taxon>
        <taxon>eudicotyledons</taxon>
        <taxon>Gunneridae</taxon>
        <taxon>Pentapetalae</taxon>
        <taxon>asterids</taxon>
        <taxon>lamiids</taxon>
        <taxon>Lamiales</taxon>
        <taxon>Oleaceae</taxon>
        <taxon>Oleeae</taxon>
        <taxon>Fraxinus</taxon>
    </lineage>
</organism>
<comment type="similarity">
    <text evidence="2 16">Belongs to the cytochrome P450 family.</text>
</comment>
<keyword evidence="20" id="KW-1185">Reference proteome</keyword>
<keyword evidence="10 17" id="KW-0472">Membrane</keyword>
<dbReference type="InterPro" id="IPR050651">
    <property type="entry name" value="Plant_Cytochrome_P450_Monoox"/>
</dbReference>
<proteinExistence type="inferred from homology"/>
<evidence type="ECO:0000256" key="10">
    <source>
        <dbReference type="ARBA" id="ARBA00023136"/>
    </source>
</evidence>
<evidence type="ECO:0000256" key="3">
    <source>
        <dbReference type="ARBA" id="ARBA00022617"/>
    </source>
</evidence>
<evidence type="ECO:0000256" key="13">
    <source>
        <dbReference type="ARBA" id="ARBA00056759"/>
    </source>
</evidence>
<evidence type="ECO:0000256" key="14">
    <source>
        <dbReference type="ARBA" id="ARBA00066876"/>
    </source>
</evidence>
<dbReference type="Gene3D" id="1.10.630.10">
    <property type="entry name" value="Cytochrome P450"/>
    <property type="match status" value="1"/>
</dbReference>
<dbReference type="GO" id="GO:0102915">
    <property type="term" value="F:piperitol synthase activity"/>
    <property type="evidence" value="ECO:0007669"/>
    <property type="project" value="UniProtKB-EC"/>
</dbReference>
<comment type="catalytic activity">
    <reaction evidence="12">
        <text>(+)-piperitol + reduced [NADPH--hemoprotein reductase] + O2 = (+)-sesamin + oxidized [NADPH--hemoprotein reductase] + 2 H2O + H(+)</text>
        <dbReference type="Rhea" id="RHEA:56780"/>
        <dbReference type="Rhea" id="RHEA-COMP:11964"/>
        <dbReference type="Rhea" id="RHEA-COMP:11965"/>
        <dbReference type="ChEBI" id="CHEBI:15377"/>
        <dbReference type="ChEBI" id="CHEBI:15378"/>
        <dbReference type="ChEBI" id="CHEBI:15379"/>
        <dbReference type="ChEBI" id="CHEBI:57618"/>
        <dbReference type="ChEBI" id="CHEBI:58210"/>
        <dbReference type="ChEBI" id="CHEBI:66470"/>
        <dbReference type="ChEBI" id="CHEBI:141003"/>
        <dbReference type="EC" id="1.14.19.74"/>
    </reaction>
    <physiologicalReaction direction="left-to-right" evidence="12">
        <dbReference type="Rhea" id="RHEA:56781"/>
    </physiologicalReaction>
</comment>
<dbReference type="InterPro" id="IPR017972">
    <property type="entry name" value="Cyt_P450_CS"/>
</dbReference>
<keyword evidence="5 15" id="KW-0479">Metal-binding</keyword>
<evidence type="ECO:0000256" key="1">
    <source>
        <dbReference type="ARBA" id="ARBA00004167"/>
    </source>
</evidence>
<dbReference type="Proteomes" id="UP000834106">
    <property type="component" value="Chromosome 1"/>
</dbReference>